<feature type="non-terminal residue" evidence="4">
    <location>
        <position position="117"/>
    </location>
</feature>
<dbReference type="GO" id="GO:0005737">
    <property type="term" value="C:cytoplasm"/>
    <property type="evidence" value="ECO:0007669"/>
    <property type="project" value="TreeGrafter"/>
</dbReference>
<dbReference type="PANTHER" id="PTHR42963">
    <property type="entry name" value="CHROMOSOME PARTITION PROTEIN MUKB"/>
    <property type="match status" value="1"/>
</dbReference>
<dbReference type="Pfam" id="PF02463">
    <property type="entry name" value="SMC_N"/>
    <property type="match status" value="1"/>
</dbReference>
<dbReference type="InterPro" id="IPR050308">
    <property type="entry name" value="MukB/SMC"/>
</dbReference>
<proteinExistence type="predicted"/>
<evidence type="ECO:0000256" key="2">
    <source>
        <dbReference type="ARBA" id="ARBA00023125"/>
    </source>
</evidence>
<dbReference type="PANTHER" id="PTHR42963:SF1">
    <property type="entry name" value="DUF4476 DOMAIN-CONTAINING PROTEIN"/>
    <property type="match status" value="1"/>
</dbReference>
<evidence type="ECO:0000313" key="4">
    <source>
        <dbReference type="EMBL" id="GAI01225.1"/>
    </source>
</evidence>
<dbReference type="AlphaFoldDB" id="X1LFP8"/>
<comment type="caution">
    <text evidence="4">The sequence shown here is derived from an EMBL/GenBank/DDBJ whole genome shotgun (WGS) entry which is preliminary data.</text>
</comment>
<dbReference type="EMBL" id="BARU01046337">
    <property type="protein sequence ID" value="GAI01225.1"/>
    <property type="molecule type" value="Genomic_DNA"/>
</dbReference>
<keyword evidence="1" id="KW-0963">Cytoplasm</keyword>
<sequence length="117" mass="13349">MKIKEIKLYGFKSFPGETKLVLNAGITAFVGPNGSGKSNIFDALRWVFGEQSMKALRCERVEDLIYVSPDAKNDANFTEVSVTIDNADYFPQFGGEFEIKRRFYRTGESEFFLNRVK</sequence>
<evidence type="ECO:0000256" key="1">
    <source>
        <dbReference type="ARBA" id="ARBA00022490"/>
    </source>
</evidence>
<organism evidence="4">
    <name type="scientific">marine sediment metagenome</name>
    <dbReference type="NCBI Taxonomy" id="412755"/>
    <lineage>
        <taxon>unclassified sequences</taxon>
        <taxon>metagenomes</taxon>
        <taxon>ecological metagenomes</taxon>
    </lineage>
</organism>
<name>X1LFP8_9ZZZZ</name>
<evidence type="ECO:0000259" key="3">
    <source>
        <dbReference type="Pfam" id="PF02463"/>
    </source>
</evidence>
<dbReference type="InterPro" id="IPR003395">
    <property type="entry name" value="RecF/RecN/SMC_N"/>
</dbReference>
<dbReference type="Gene3D" id="3.40.50.300">
    <property type="entry name" value="P-loop containing nucleotide triphosphate hydrolases"/>
    <property type="match status" value="1"/>
</dbReference>
<gene>
    <name evidence="4" type="ORF">S03H2_69947</name>
</gene>
<dbReference type="SUPFAM" id="SSF52540">
    <property type="entry name" value="P-loop containing nucleoside triphosphate hydrolases"/>
    <property type="match status" value="1"/>
</dbReference>
<feature type="domain" description="RecF/RecN/SMC N-terminal" evidence="3">
    <location>
        <begin position="3"/>
        <end position="115"/>
    </location>
</feature>
<keyword evidence="2" id="KW-0238">DNA-binding</keyword>
<accession>X1LFP8</accession>
<protein>
    <recommendedName>
        <fullName evidence="3">RecF/RecN/SMC N-terminal domain-containing protein</fullName>
    </recommendedName>
</protein>
<dbReference type="InterPro" id="IPR027417">
    <property type="entry name" value="P-loop_NTPase"/>
</dbReference>
<dbReference type="GO" id="GO:0003677">
    <property type="term" value="F:DNA binding"/>
    <property type="evidence" value="ECO:0007669"/>
    <property type="project" value="UniProtKB-KW"/>
</dbReference>
<reference evidence="4" key="1">
    <citation type="journal article" date="2014" name="Front. Microbiol.">
        <title>High frequency of phylogenetically diverse reductive dehalogenase-homologous genes in deep subseafloor sedimentary metagenomes.</title>
        <authorList>
            <person name="Kawai M."/>
            <person name="Futagami T."/>
            <person name="Toyoda A."/>
            <person name="Takaki Y."/>
            <person name="Nishi S."/>
            <person name="Hori S."/>
            <person name="Arai W."/>
            <person name="Tsubouchi T."/>
            <person name="Morono Y."/>
            <person name="Uchiyama I."/>
            <person name="Ito T."/>
            <person name="Fujiyama A."/>
            <person name="Inagaki F."/>
            <person name="Takami H."/>
        </authorList>
    </citation>
    <scope>NUCLEOTIDE SEQUENCE</scope>
    <source>
        <strain evidence="4">Expedition CK06-06</strain>
    </source>
</reference>